<dbReference type="AlphaFoldDB" id="A0AAV5LY41"/>
<dbReference type="EMBL" id="BPVZ01000152">
    <property type="protein sequence ID" value="GKV41694.1"/>
    <property type="molecule type" value="Genomic_DNA"/>
</dbReference>
<name>A0AAV5LY41_9ROSI</name>
<gene>
    <name evidence="1" type="ORF">SLEP1_g49193</name>
</gene>
<evidence type="ECO:0000313" key="2">
    <source>
        <dbReference type="Proteomes" id="UP001054252"/>
    </source>
</evidence>
<evidence type="ECO:0000313" key="1">
    <source>
        <dbReference type="EMBL" id="GKV41694.1"/>
    </source>
</evidence>
<keyword evidence="2" id="KW-1185">Reference proteome</keyword>
<dbReference type="Proteomes" id="UP001054252">
    <property type="component" value="Unassembled WGS sequence"/>
</dbReference>
<reference evidence="1 2" key="1">
    <citation type="journal article" date="2021" name="Commun. Biol.">
        <title>The genome of Shorea leprosula (Dipterocarpaceae) highlights the ecological relevance of drought in aseasonal tropical rainforests.</title>
        <authorList>
            <person name="Ng K.K.S."/>
            <person name="Kobayashi M.J."/>
            <person name="Fawcett J.A."/>
            <person name="Hatakeyama M."/>
            <person name="Paape T."/>
            <person name="Ng C.H."/>
            <person name="Ang C.C."/>
            <person name="Tnah L.H."/>
            <person name="Lee C.T."/>
            <person name="Nishiyama T."/>
            <person name="Sese J."/>
            <person name="O'Brien M.J."/>
            <person name="Copetti D."/>
            <person name="Mohd Noor M.I."/>
            <person name="Ong R.C."/>
            <person name="Putra M."/>
            <person name="Sireger I.Z."/>
            <person name="Indrioko S."/>
            <person name="Kosugi Y."/>
            <person name="Izuno A."/>
            <person name="Isagi Y."/>
            <person name="Lee S.L."/>
            <person name="Shimizu K.K."/>
        </authorList>
    </citation>
    <scope>NUCLEOTIDE SEQUENCE [LARGE SCALE GENOMIC DNA]</scope>
    <source>
        <strain evidence="1">214</strain>
    </source>
</reference>
<protein>
    <submittedName>
        <fullName evidence="1">Uncharacterized protein</fullName>
    </submittedName>
</protein>
<accession>A0AAV5LY41</accession>
<proteinExistence type="predicted"/>
<sequence length="33" mass="3474">MSAPCCGIVESSADVSQHKITTWLDISAEVSHA</sequence>
<comment type="caution">
    <text evidence="1">The sequence shown here is derived from an EMBL/GenBank/DDBJ whole genome shotgun (WGS) entry which is preliminary data.</text>
</comment>
<organism evidence="1 2">
    <name type="scientific">Rubroshorea leprosula</name>
    <dbReference type="NCBI Taxonomy" id="152421"/>
    <lineage>
        <taxon>Eukaryota</taxon>
        <taxon>Viridiplantae</taxon>
        <taxon>Streptophyta</taxon>
        <taxon>Embryophyta</taxon>
        <taxon>Tracheophyta</taxon>
        <taxon>Spermatophyta</taxon>
        <taxon>Magnoliopsida</taxon>
        <taxon>eudicotyledons</taxon>
        <taxon>Gunneridae</taxon>
        <taxon>Pentapetalae</taxon>
        <taxon>rosids</taxon>
        <taxon>malvids</taxon>
        <taxon>Malvales</taxon>
        <taxon>Dipterocarpaceae</taxon>
        <taxon>Rubroshorea</taxon>
    </lineage>
</organism>